<dbReference type="Gene3D" id="6.10.140.1110">
    <property type="match status" value="1"/>
</dbReference>
<organism evidence="2 3">
    <name type="scientific">Alkalicoccobacillus plakortidis</name>
    <dbReference type="NCBI Taxonomy" id="444060"/>
    <lineage>
        <taxon>Bacteria</taxon>
        <taxon>Bacillati</taxon>
        <taxon>Bacillota</taxon>
        <taxon>Bacilli</taxon>
        <taxon>Bacillales</taxon>
        <taxon>Bacillaceae</taxon>
        <taxon>Alkalicoccobacillus</taxon>
    </lineage>
</organism>
<feature type="coiled-coil region" evidence="1">
    <location>
        <begin position="15"/>
        <end position="49"/>
    </location>
</feature>
<evidence type="ECO:0000313" key="3">
    <source>
        <dbReference type="Proteomes" id="UP001203665"/>
    </source>
</evidence>
<proteinExistence type="predicted"/>
<dbReference type="Proteomes" id="UP001203665">
    <property type="component" value="Unassembled WGS sequence"/>
</dbReference>
<dbReference type="EMBL" id="JAMQJY010000001">
    <property type="protein sequence ID" value="MCM2674762.1"/>
    <property type="molecule type" value="Genomic_DNA"/>
</dbReference>
<dbReference type="InterPro" id="IPR021297">
    <property type="entry name" value="YlqD"/>
</dbReference>
<dbReference type="RefSeq" id="WP_251604816.1">
    <property type="nucleotide sequence ID" value="NZ_JAMQJY010000001.1"/>
</dbReference>
<dbReference type="Pfam" id="PF11068">
    <property type="entry name" value="YlqD"/>
    <property type="match status" value="1"/>
</dbReference>
<keyword evidence="1" id="KW-0175">Coiled coil</keyword>
<protein>
    <submittedName>
        <fullName evidence="2">YlqD family protein</fullName>
    </submittedName>
</protein>
<reference evidence="2" key="1">
    <citation type="submission" date="2022-06" db="EMBL/GenBank/DDBJ databases">
        <title>Alkalicoccobacillus porphyridii sp. nov., isolated from a marine red alga, Porphyridium purpureum and reclassification of Shouchella plakortidis and Shouchella gibsonii as Alkalicoccobacillus plakortidis comb. nov. and Alkalicoccobacillus gibsonii comb. nov.</title>
        <authorList>
            <person name="Kim K.H."/>
            <person name="Lee J.K."/>
            <person name="Han D.M."/>
            <person name="Baek J.H."/>
            <person name="Jeon C.O."/>
        </authorList>
    </citation>
    <scope>NUCLEOTIDE SEQUENCE</scope>
    <source>
        <strain evidence="2">DSM 19153</strain>
    </source>
</reference>
<sequence length="140" mass="16694">MQFLQTVSIKQVLTANKKERLTKELNQEMDKLQREIEQFHFQLHKAIKKSEPVSQEQQIRMRYEQEINKRTDKRKSLEFRLQQLDRLPIDSEIAGGQTQAIVELTIGDRWPDQEQQLEVVVRDGIIEQFRESRRSDDGMV</sequence>
<name>A0ABT0XFV0_9BACI</name>
<accession>A0ABT0XFV0</accession>
<evidence type="ECO:0000256" key="1">
    <source>
        <dbReference type="SAM" id="Coils"/>
    </source>
</evidence>
<evidence type="ECO:0000313" key="2">
    <source>
        <dbReference type="EMBL" id="MCM2674762.1"/>
    </source>
</evidence>
<comment type="caution">
    <text evidence="2">The sequence shown here is derived from an EMBL/GenBank/DDBJ whole genome shotgun (WGS) entry which is preliminary data.</text>
</comment>
<keyword evidence="3" id="KW-1185">Reference proteome</keyword>
<gene>
    <name evidence="2" type="ORF">NDM98_04060</name>
</gene>